<sequence>TDEEAIIQILANRSAAQRVEIKQVYFEKYDDELEEVLKKELTGSFENAIMAMLDPPHVYFAKELRKAMKGAGTDEAVLVEILCTATNEVLHERDLEADVEDDTGGDVRNLLMSLMQASRDEGYEVDEDLAEQDATSLFEAGEGRFGTDESTFTYILTHRNYMQLQATFKVYESLSGTDILDTIDSEATGTLKDCYITLVRCAKNPQLYFARRLNAAMKGVGTDEDTLIRIICHVVHPQIDLETVKDMYKEKYDVTLKDALDSECGGDFKRLLIEILH</sequence>
<name>A0ACB8X4Q2_9TELE</name>
<protein>
    <submittedName>
        <fullName evidence="1">Uncharacterized protein</fullName>
    </submittedName>
</protein>
<proteinExistence type="predicted"/>
<comment type="caution">
    <text evidence="1">The sequence shown here is derived from an EMBL/GenBank/DDBJ whole genome shotgun (WGS) entry which is preliminary data.</text>
</comment>
<gene>
    <name evidence="1" type="ORF">L3Q82_021743</name>
</gene>
<accession>A0ACB8X4Q2</accession>
<feature type="non-terminal residue" evidence="1">
    <location>
        <position position="1"/>
    </location>
</feature>
<keyword evidence="2" id="KW-1185">Reference proteome</keyword>
<dbReference type="EMBL" id="CM041533">
    <property type="protein sequence ID" value="KAI3375245.1"/>
    <property type="molecule type" value="Genomic_DNA"/>
</dbReference>
<reference evidence="1" key="1">
    <citation type="submission" date="2022-04" db="EMBL/GenBank/DDBJ databases">
        <title>Jade perch genome.</title>
        <authorList>
            <person name="Chao B."/>
        </authorList>
    </citation>
    <scope>NUCLEOTIDE SEQUENCE</scope>
    <source>
        <strain evidence="1">CB-2022</strain>
    </source>
</reference>
<evidence type="ECO:0000313" key="2">
    <source>
        <dbReference type="Proteomes" id="UP000831701"/>
    </source>
</evidence>
<dbReference type="Proteomes" id="UP000831701">
    <property type="component" value="Chromosome 3"/>
</dbReference>
<evidence type="ECO:0000313" key="1">
    <source>
        <dbReference type="EMBL" id="KAI3375245.1"/>
    </source>
</evidence>
<organism evidence="1 2">
    <name type="scientific">Scortum barcoo</name>
    <name type="common">barcoo grunter</name>
    <dbReference type="NCBI Taxonomy" id="214431"/>
    <lineage>
        <taxon>Eukaryota</taxon>
        <taxon>Metazoa</taxon>
        <taxon>Chordata</taxon>
        <taxon>Craniata</taxon>
        <taxon>Vertebrata</taxon>
        <taxon>Euteleostomi</taxon>
        <taxon>Actinopterygii</taxon>
        <taxon>Neopterygii</taxon>
        <taxon>Teleostei</taxon>
        <taxon>Neoteleostei</taxon>
        <taxon>Acanthomorphata</taxon>
        <taxon>Eupercaria</taxon>
        <taxon>Centrarchiformes</taxon>
        <taxon>Terapontoidei</taxon>
        <taxon>Terapontidae</taxon>
        <taxon>Scortum</taxon>
    </lineage>
</organism>